<dbReference type="Gene3D" id="1.10.1200.20">
    <property type="entry name" value="Colicin E immunity protein"/>
    <property type="match status" value="1"/>
</dbReference>
<dbReference type="RefSeq" id="WP_190851567.1">
    <property type="nucleotide sequence ID" value="NZ_AP023440.1"/>
</dbReference>
<name>A0A7G1P105_9ACTN</name>
<accession>A0A7G1P105</accession>
<evidence type="ECO:0000313" key="1">
    <source>
        <dbReference type="EMBL" id="BCL29443.1"/>
    </source>
</evidence>
<dbReference type="AlphaFoldDB" id="A0A7G1P105"/>
<dbReference type="EMBL" id="AP023440">
    <property type="protein sequence ID" value="BCL29443.1"/>
    <property type="molecule type" value="Genomic_DNA"/>
</dbReference>
<evidence type="ECO:0000313" key="2">
    <source>
        <dbReference type="Proteomes" id="UP000516444"/>
    </source>
</evidence>
<organism evidence="1 2">
    <name type="scientific">Streptomyces aurantiacus</name>
    <dbReference type="NCBI Taxonomy" id="47760"/>
    <lineage>
        <taxon>Bacteria</taxon>
        <taxon>Bacillati</taxon>
        <taxon>Actinomycetota</taxon>
        <taxon>Actinomycetes</taxon>
        <taxon>Kitasatosporales</taxon>
        <taxon>Streptomycetaceae</taxon>
        <taxon>Streptomyces</taxon>
        <taxon>Streptomyces aurantiacus group</taxon>
    </lineage>
</organism>
<dbReference type="Proteomes" id="UP000516444">
    <property type="component" value="Chromosome"/>
</dbReference>
<keyword evidence="2" id="KW-1185">Reference proteome</keyword>
<reference evidence="1 2" key="1">
    <citation type="journal article" date="2014" name="Int. J. Syst. Evol. Microbiol.">
        <title>Complete genome sequence of Corynebacterium casei LMG S-19264T (=DSM 44701T), isolated from a smear-ripened cheese.</title>
        <authorList>
            <consortium name="US DOE Joint Genome Institute (JGI-PGF)"/>
            <person name="Walter F."/>
            <person name="Albersmeier A."/>
            <person name="Kalinowski J."/>
            <person name="Ruckert C."/>
        </authorList>
    </citation>
    <scope>NUCLEOTIDE SEQUENCE [LARGE SCALE GENOMIC DNA]</scope>
    <source>
        <strain evidence="1 2">JCM 4677</strain>
    </source>
</reference>
<dbReference type="KEGG" id="sgm:GCM10017557_43020"/>
<gene>
    <name evidence="1" type="ORF">GCM10017557_43020</name>
</gene>
<protein>
    <recommendedName>
        <fullName evidence="3">E9imm peptide</fullName>
    </recommendedName>
</protein>
<proteinExistence type="predicted"/>
<dbReference type="InterPro" id="IPR035900">
    <property type="entry name" value="Colicin_E_sf"/>
</dbReference>
<sequence length="76" mass="8521">MIAAEMSRAEAVVLVQRIMNMDYASDDEVADWVDRIDSALGCPSGHVRDLIFWPPERDLSAEEVVDQALAYRPISL</sequence>
<evidence type="ECO:0008006" key="3">
    <source>
        <dbReference type="Google" id="ProtNLM"/>
    </source>
</evidence>